<protein>
    <submittedName>
        <fullName evidence="4">Pentatricopeptide repeat-containing protein At4g16470</fullName>
    </submittedName>
</protein>
<evidence type="ECO:0000256" key="1">
    <source>
        <dbReference type="ARBA" id="ARBA00022737"/>
    </source>
</evidence>
<feature type="repeat" description="PPR" evidence="2">
    <location>
        <begin position="217"/>
        <end position="251"/>
    </location>
</feature>
<dbReference type="GeneID" id="109505739"/>
<dbReference type="PROSITE" id="PS51375">
    <property type="entry name" value="PPR"/>
    <property type="match status" value="3"/>
</dbReference>
<evidence type="ECO:0000313" key="4">
    <source>
        <dbReference type="RefSeq" id="XP_019705438.1"/>
    </source>
</evidence>
<dbReference type="Gene3D" id="1.25.40.10">
    <property type="entry name" value="Tetratricopeptide repeat domain"/>
    <property type="match status" value="2"/>
</dbReference>
<name>A0A6J0PHJ9_ELAGV</name>
<dbReference type="PANTHER" id="PTHR47926">
    <property type="entry name" value="PENTATRICOPEPTIDE REPEAT-CONTAINING PROTEIN"/>
    <property type="match status" value="1"/>
</dbReference>
<dbReference type="OrthoDB" id="439028at2759"/>
<accession>A0A6J0PHJ9</accession>
<dbReference type="InterPro" id="IPR011990">
    <property type="entry name" value="TPR-like_helical_dom_sf"/>
</dbReference>
<feature type="repeat" description="PPR" evidence="2">
    <location>
        <begin position="116"/>
        <end position="150"/>
    </location>
</feature>
<organism evidence="3 4">
    <name type="scientific">Elaeis guineensis var. tenera</name>
    <name type="common">Oil palm</name>
    <dbReference type="NCBI Taxonomy" id="51953"/>
    <lineage>
        <taxon>Eukaryota</taxon>
        <taxon>Viridiplantae</taxon>
        <taxon>Streptophyta</taxon>
        <taxon>Embryophyta</taxon>
        <taxon>Tracheophyta</taxon>
        <taxon>Spermatophyta</taxon>
        <taxon>Magnoliopsida</taxon>
        <taxon>Liliopsida</taxon>
        <taxon>Arecaceae</taxon>
        <taxon>Arecoideae</taxon>
        <taxon>Cocoseae</taxon>
        <taxon>Elaeidinae</taxon>
        <taxon>Elaeis</taxon>
    </lineage>
</organism>
<feature type="repeat" description="PPR" evidence="2">
    <location>
        <begin position="252"/>
        <end position="287"/>
    </location>
</feature>
<dbReference type="Pfam" id="PF13041">
    <property type="entry name" value="PPR_2"/>
    <property type="match status" value="2"/>
</dbReference>
<dbReference type="Pfam" id="PF20431">
    <property type="entry name" value="E_motif"/>
    <property type="match status" value="1"/>
</dbReference>
<dbReference type="InterPro" id="IPR002885">
    <property type="entry name" value="PPR_rpt"/>
</dbReference>
<dbReference type="AlphaFoldDB" id="A0A6J0PHJ9"/>
<dbReference type="FunCoup" id="A0A6J0PHJ9">
    <property type="interactions" value="424"/>
</dbReference>
<evidence type="ECO:0000256" key="2">
    <source>
        <dbReference type="PROSITE-ProRule" id="PRU00708"/>
    </source>
</evidence>
<gene>
    <name evidence="4" type="primary">LOC109505739</name>
</gene>
<dbReference type="GO" id="GO:0003723">
    <property type="term" value="F:RNA binding"/>
    <property type="evidence" value="ECO:0007669"/>
    <property type="project" value="InterPro"/>
</dbReference>
<dbReference type="RefSeq" id="XP_019705438.1">
    <property type="nucleotide sequence ID" value="XM_019849879.2"/>
</dbReference>
<dbReference type="GO" id="GO:0009451">
    <property type="term" value="P:RNA modification"/>
    <property type="evidence" value="ECO:0007669"/>
    <property type="project" value="InterPro"/>
</dbReference>
<sequence>MHLTFIKYFPLYARTRQDLFSLDETSKGLCFSGRLLEAVDLLCRKGLSADPQTYALLLQEAINRKEIKLGRRIHAQMITTGFVPHEYLRTKLVILYAKNGYMETAHQIFDRIPHRDLVSWNAMISGYVRNGLEQKGLNLYYSLRSSGLEPDQFTFASVFRACAGLALLEHGKRAHSVMIKTQMKANVVVNSALVDMYFKCSSLSDGYMVFKGSSERNVVTWTALISGYGQHGRVVEVLELFHQMIEDGFCPNHVTFLAVLSACSHGGLVDEGWKYFSSMRRDYGIRPRGEHYAAVVDMLGRAGRLDEAYEFVRKSPCEEHSVIWGALLGASRIHGNIELGKLAAKRFFKAQPENAGKYVVLSNTFAAYEMWENVAGVRGMIRSLGIKKEPAWSLIEIQGEVHTFLVGDKSHEQSEMIYEMINSLCCALAEAGYASDT</sequence>
<dbReference type="NCBIfam" id="TIGR00756">
    <property type="entry name" value="PPR"/>
    <property type="match status" value="3"/>
</dbReference>
<proteinExistence type="predicted"/>
<dbReference type="InParanoid" id="A0A6J0PHJ9"/>
<keyword evidence="3" id="KW-1185">Reference proteome</keyword>
<dbReference type="FunFam" id="1.25.40.10:FF:000090">
    <property type="entry name" value="Pentatricopeptide repeat-containing protein, chloroplastic"/>
    <property type="match status" value="1"/>
</dbReference>
<dbReference type="Proteomes" id="UP000504607">
    <property type="component" value="Chromosome 1"/>
</dbReference>
<dbReference type="InterPro" id="IPR046960">
    <property type="entry name" value="PPR_At4g14850-like_plant"/>
</dbReference>
<dbReference type="KEGG" id="egu:109505739"/>
<reference evidence="4" key="1">
    <citation type="submission" date="2025-08" db="UniProtKB">
        <authorList>
            <consortium name="RefSeq"/>
        </authorList>
    </citation>
    <scope>IDENTIFICATION</scope>
</reference>
<dbReference type="Pfam" id="PF01535">
    <property type="entry name" value="PPR"/>
    <property type="match status" value="2"/>
</dbReference>
<evidence type="ECO:0000313" key="3">
    <source>
        <dbReference type="Proteomes" id="UP000504607"/>
    </source>
</evidence>
<dbReference type="FunFam" id="1.25.40.10:FF:000341">
    <property type="entry name" value="Pentatricopeptide repeat-containing protein chloroplastic"/>
    <property type="match status" value="1"/>
</dbReference>
<dbReference type="PANTHER" id="PTHR47926:SF347">
    <property type="entry name" value="PENTATRICOPEPTIDE REPEAT-CONTAINING PROTEIN"/>
    <property type="match status" value="1"/>
</dbReference>
<dbReference type="InterPro" id="IPR046848">
    <property type="entry name" value="E_motif"/>
</dbReference>
<keyword evidence="1" id="KW-0677">Repeat</keyword>